<evidence type="ECO:0000256" key="2">
    <source>
        <dbReference type="SAM" id="SignalP"/>
    </source>
</evidence>
<dbReference type="AlphaFoldDB" id="A0A9P0AM65"/>
<keyword evidence="4" id="KW-1185">Reference proteome</keyword>
<evidence type="ECO:0000313" key="3">
    <source>
        <dbReference type="EMBL" id="CAH0394528.1"/>
    </source>
</evidence>
<dbReference type="EMBL" id="OU963869">
    <property type="protein sequence ID" value="CAH0394528.1"/>
    <property type="molecule type" value="Genomic_DNA"/>
</dbReference>
<evidence type="ECO:0000313" key="4">
    <source>
        <dbReference type="Proteomes" id="UP001152759"/>
    </source>
</evidence>
<evidence type="ECO:0000256" key="1">
    <source>
        <dbReference type="SAM" id="MobiDB-lite"/>
    </source>
</evidence>
<proteinExistence type="predicted"/>
<feature type="signal peptide" evidence="2">
    <location>
        <begin position="1"/>
        <end position="21"/>
    </location>
</feature>
<feature type="region of interest" description="Disordered" evidence="1">
    <location>
        <begin position="123"/>
        <end position="142"/>
    </location>
</feature>
<protein>
    <recommendedName>
        <fullName evidence="5">Secreted protein</fullName>
    </recommendedName>
</protein>
<gene>
    <name evidence="3" type="ORF">BEMITA_LOCUS12815</name>
</gene>
<feature type="chain" id="PRO_5040271998" description="Secreted protein" evidence="2">
    <location>
        <begin position="22"/>
        <end position="142"/>
    </location>
</feature>
<dbReference type="KEGG" id="btab:109032542"/>
<dbReference type="Proteomes" id="UP001152759">
    <property type="component" value="Chromosome 8"/>
</dbReference>
<evidence type="ECO:0008006" key="5">
    <source>
        <dbReference type="Google" id="ProtNLM"/>
    </source>
</evidence>
<sequence length="142" mass="15516">MYLKSCIFVASSLMLLHVVSAVTLKDLQDRLPSVCPGASPESHQRCQKLYKDYKELAKTDQYKRVADKKCGHLDNVLCYRPEASTANTPQSRTYTCAGNPLKGWVLKETNTKEKIPIKQCIDKLAGTGGSGSADPGNAGKPK</sequence>
<organism evidence="3 4">
    <name type="scientific">Bemisia tabaci</name>
    <name type="common">Sweetpotato whitefly</name>
    <name type="synonym">Aleurodes tabaci</name>
    <dbReference type="NCBI Taxonomy" id="7038"/>
    <lineage>
        <taxon>Eukaryota</taxon>
        <taxon>Metazoa</taxon>
        <taxon>Ecdysozoa</taxon>
        <taxon>Arthropoda</taxon>
        <taxon>Hexapoda</taxon>
        <taxon>Insecta</taxon>
        <taxon>Pterygota</taxon>
        <taxon>Neoptera</taxon>
        <taxon>Paraneoptera</taxon>
        <taxon>Hemiptera</taxon>
        <taxon>Sternorrhyncha</taxon>
        <taxon>Aleyrodoidea</taxon>
        <taxon>Aleyrodidae</taxon>
        <taxon>Aleyrodinae</taxon>
        <taxon>Bemisia</taxon>
    </lineage>
</organism>
<keyword evidence="2" id="KW-0732">Signal</keyword>
<name>A0A9P0AM65_BEMTA</name>
<reference evidence="3" key="1">
    <citation type="submission" date="2021-12" db="EMBL/GenBank/DDBJ databases">
        <authorList>
            <person name="King R."/>
        </authorList>
    </citation>
    <scope>NUCLEOTIDE SEQUENCE</scope>
</reference>
<accession>A0A9P0AM65</accession>